<evidence type="ECO:0000313" key="10">
    <source>
        <dbReference type="Proteomes" id="UP000059188"/>
    </source>
</evidence>
<feature type="domain" description="Tyrosinase copper-binding" evidence="8">
    <location>
        <begin position="320"/>
        <end position="331"/>
    </location>
</feature>
<protein>
    <recommendedName>
        <fullName evidence="2">tyrosinase</fullName>
        <ecNumber evidence="2">1.14.18.1</ecNumber>
    </recommendedName>
</protein>
<sequence length="700" mass="78217">MTAPLLVTGASVPGGVYPRLEIRELAKEKPEQFTLFILGWERIRDPKFKPKAGQFQEIAGIHGMPYVPWCGDPDEAMQTQVICDVAQGIAGEYASKAGSTEQAAAWLKAARELRFPYWDWTHPGTGTEGFPEILKNDTVTIRDPTGQDVTYPNILSHYQFNESVDGFNNRMEVSEFQNLPDPDNPPKEMAYFREWKRTWRRPNSSPVNVQENYAALDADLKNKSKTQRGEWEKGSWAQLTNDVANMFSFPVDLPPELYANAWDEFSNTTFQSGRKDSKNHSVFHSPFVQHATPIEQPHNRVHLIVGGLGHMGDNDTAGFDPIFYLHHCNVDRLISFWEQIFPYYVPGTDGYLDVDGETRVPFSQAGGTYIETPSQTVDSETPLMPFRKSDNTYWTLKDTHLLRLTKENNDPRIVQNKYYTYNPIAGVELATDDKVLPVKDREIQRGILQRHFGYNPVKVVKKNPKISFSAFSVESPSSYDTQEEVDLPAGASELEDFRQFLVEVSLSPQYHNSSYTLNLTVGTDNNHLDIGAVSVLGRGQSAGCGNCQAKRAANARVRGVIQIPYEAIVGILQARYTEPPSSEVEVTADDTSALSTEKLVRDLRLSIGSYVDLPSGKLHSELSKKVGMSESGNKGNDAAPSIRLLSCRVHKIDVGDKGEPSFGFHDWQNHGSVIGTWEKSARFALGVDRDAGLKHSGTAY</sequence>
<evidence type="ECO:0000259" key="8">
    <source>
        <dbReference type="PROSITE" id="PS00498"/>
    </source>
</evidence>
<dbReference type="AlphaFoldDB" id="A0A0B7G4H1"/>
<dbReference type="PROSITE" id="PS00498">
    <property type="entry name" value="TYROSINASE_2"/>
    <property type="match status" value="1"/>
</dbReference>
<gene>
    <name evidence="9" type="ORF">RSOLAG1IB_10992</name>
</gene>
<dbReference type="InterPro" id="IPR002227">
    <property type="entry name" value="Tyrosinase_Cu-bd"/>
</dbReference>
<organism evidence="9 10">
    <name type="scientific">Thanatephorus cucumeris (strain AG1-IB / isolate 7/3/14)</name>
    <name type="common">Lettuce bottom rot fungus</name>
    <name type="synonym">Rhizoctonia solani</name>
    <dbReference type="NCBI Taxonomy" id="1108050"/>
    <lineage>
        <taxon>Eukaryota</taxon>
        <taxon>Fungi</taxon>
        <taxon>Dikarya</taxon>
        <taxon>Basidiomycota</taxon>
        <taxon>Agaricomycotina</taxon>
        <taxon>Agaricomycetes</taxon>
        <taxon>Cantharellales</taxon>
        <taxon>Ceratobasidiaceae</taxon>
        <taxon>Rhizoctonia</taxon>
        <taxon>Rhizoctonia solani AG-1</taxon>
    </lineage>
</organism>
<accession>A0A0B7G4H1</accession>
<keyword evidence="3" id="KW-0479">Metal-binding</keyword>
<dbReference type="PANTHER" id="PTHR11474">
    <property type="entry name" value="TYROSINASE FAMILY MEMBER"/>
    <property type="match status" value="1"/>
</dbReference>
<evidence type="ECO:0000313" key="9">
    <source>
        <dbReference type="EMBL" id="CEL64009.1"/>
    </source>
</evidence>
<dbReference type="EC" id="1.14.18.1" evidence="2"/>
<dbReference type="Pfam" id="PF00264">
    <property type="entry name" value="Tyrosinase"/>
    <property type="match status" value="1"/>
</dbReference>
<evidence type="ECO:0000256" key="6">
    <source>
        <dbReference type="ARBA" id="ARBA00048233"/>
    </source>
</evidence>
<dbReference type="GO" id="GO:0046872">
    <property type="term" value="F:metal ion binding"/>
    <property type="evidence" value="ECO:0007669"/>
    <property type="project" value="UniProtKB-KW"/>
</dbReference>
<evidence type="ECO:0000256" key="4">
    <source>
        <dbReference type="ARBA" id="ARBA00023008"/>
    </source>
</evidence>
<dbReference type="PANTHER" id="PTHR11474:SF76">
    <property type="entry name" value="SHKT DOMAIN-CONTAINING PROTEIN"/>
    <property type="match status" value="1"/>
</dbReference>
<evidence type="ECO:0000256" key="1">
    <source>
        <dbReference type="ARBA" id="ARBA00009928"/>
    </source>
</evidence>
<dbReference type="STRING" id="1108050.A0A0B7G4H1"/>
<dbReference type="Gene3D" id="1.10.1280.10">
    <property type="entry name" value="Di-copper center containing domain from catechol oxidase"/>
    <property type="match status" value="1"/>
</dbReference>
<dbReference type="PRINTS" id="PR00092">
    <property type="entry name" value="TYROSINASE"/>
</dbReference>
<dbReference type="InterPro" id="IPR008922">
    <property type="entry name" value="Di-copper_centre_dom_sf"/>
</dbReference>
<dbReference type="Proteomes" id="UP000059188">
    <property type="component" value="Unassembled WGS sequence"/>
</dbReference>
<comment type="similarity">
    <text evidence="1">Belongs to the tyrosinase family.</text>
</comment>
<reference evidence="9 10" key="1">
    <citation type="submission" date="2014-11" db="EMBL/GenBank/DDBJ databases">
        <authorList>
            <person name="Wibberg Daniel"/>
        </authorList>
    </citation>
    <scope>NUCLEOTIDE SEQUENCE [LARGE SCALE GENOMIC DNA]</scope>
    <source>
        <strain evidence="9">Rhizoctonia solani AG1-IB 7/3/14</strain>
    </source>
</reference>
<dbReference type="InterPro" id="IPR050316">
    <property type="entry name" value="Tyrosinase/Hemocyanin"/>
</dbReference>
<keyword evidence="4" id="KW-0186">Copper</keyword>
<dbReference type="GO" id="GO:0004503">
    <property type="term" value="F:tyrosinase activity"/>
    <property type="evidence" value="ECO:0007669"/>
    <property type="project" value="UniProtKB-EC"/>
</dbReference>
<evidence type="ECO:0000256" key="3">
    <source>
        <dbReference type="ARBA" id="ARBA00022723"/>
    </source>
</evidence>
<name>A0A0B7G4H1_THACB</name>
<keyword evidence="10" id="KW-1185">Reference proteome</keyword>
<dbReference type="GO" id="GO:0042438">
    <property type="term" value="P:melanin biosynthetic process"/>
    <property type="evidence" value="ECO:0007669"/>
    <property type="project" value="UniProtKB-KW"/>
</dbReference>
<evidence type="ECO:0000256" key="2">
    <source>
        <dbReference type="ARBA" id="ARBA00011906"/>
    </source>
</evidence>
<dbReference type="SUPFAM" id="SSF48056">
    <property type="entry name" value="Di-copper centre-containing domain"/>
    <property type="match status" value="1"/>
</dbReference>
<dbReference type="EMBL" id="LN679193">
    <property type="protein sequence ID" value="CEL64009.1"/>
    <property type="molecule type" value="Genomic_DNA"/>
</dbReference>
<proteinExistence type="inferred from homology"/>
<dbReference type="OrthoDB" id="6132182at2759"/>
<evidence type="ECO:0000256" key="5">
    <source>
        <dbReference type="ARBA" id="ARBA00023101"/>
    </source>
</evidence>
<keyword evidence="5" id="KW-0470">Melanin biosynthesis</keyword>
<comment type="catalytic activity">
    <reaction evidence="6">
        <text>2 L-dopa + O2 = 2 L-dopaquinone + 2 H2O</text>
        <dbReference type="Rhea" id="RHEA:34287"/>
        <dbReference type="ChEBI" id="CHEBI:15377"/>
        <dbReference type="ChEBI" id="CHEBI:15379"/>
        <dbReference type="ChEBI" id="CHEBI:57504"/>
        <dbReference type="ChEBI" id="CHEBI:57924"/>
        <dbReference type="EC" id="1.14.18.1"/>
    </reaction>
</comment>
<comment type="catalytic activity">
    <reaction evidence="7">
        <text>L-tyrosine + O2 = L-dopaquinone + H2O</text>
        <dbReference type="Rhea" id="RHEA:18117"/>
        <dbReference type="ChEBI" id="CHEBI:15377"/>
        <dbReference type="ChEBI" id="CHEBI:15379"/>
        <dbReference type="ChEBI" id="CHEBI:57924"/>
        <dbReference type="ChEBI" id="CHEBI:58315"/>
        <dbReference type="EC" id="1.14.18.1"/>
    </reaction>
</comment>
<evidence type="ECO:0000256" key="7">
    <source>
        <dbReference type="ARBA" id="ARBA00048881"/>
    </source>
</evidence>